<dbReference type="GO" id="GO:0002161">
    <property type="term" value="F:aminoacyl-tRNA deacylase activity"/>
    <property type="evidence" value="ECO:0007669"/>
    <property type="project" value="TreeGrafter"/>
</dbReference>
<evidence type="ECO:0000256" key="6">
    <source>
        <dbReference type="ARBA" id="ARBA00022884"/>
    </source>
</evidence>
<dbReference type="HOGENOM" id="CLU_004485_1_1_1"/>
<dbReference type="EnsemblProtists" id="PYU1_T002655">
    <property type="protein sequence ID" value="PYU1_T002655"/>
    <property type="gene ID" value="PYU1_G002652"/>
</dbReference>
<dbReference type="Gene3D" id="3.30.980.10">
    <property type="entry name" value="Threonyl-trna Synthetase, Chain A, domain 2"/>
    <property type="match status" value="1"/>
</dbReference>
<keyword evidence="9" id="KW-0963">Cytoplasm</keyword>
<dbReference type="Gene3D" id="6.10.250.550">
    <property type="match status" value="1"/>
</dbReference>
<dbReference type="SUPFAM" id="SSF50447">
    <property type="entry name" value="Translation proteins"/>
    <property type="match status" value="1"/>
</dbReference>
<dbReference type="HAMAP" id="MF_00036_B">
    <property type="entry name" value="Ala_tRNA_synth_B"/>
    <property type="match status" value="1"/>
</dbReference>
<dbReference type="AlphaFoldDB" id="K3WCG4"/>
<dbReference type="Proteomes" id="UP000019132">
    <property type="component" value="Unassembled WGS sequence"/>
</dbReference>
<dbReference type="Gene3D" id="3.10.310.40">
    <property type="match status" value="1"/>
</dbReference>
<dbReference type="STRING" id="431595.K3WCG4"/>
<dbReference type="Gene3D" id="3.30.930.10">
    <property type="entry name" value="Bira Bifunctional Protein, Domain 2"/>
    <property type="match status" value="1"/>
</dbReference>
<dbReference type="InterPro" id="IPR045864">
    <property type="entry name" value="aa-tRNA-synth_II/BPL/LPL"/>
</dbReference>
<comment type="domain">
    <text evidence="9">Consists of three domains; the N-terminal catalytic domain, the editing domain and the C-terminal C-Ala domain. The editing domain removes incorrectly charged amino acids, while the C-Ala domain, along with tRNA(Ala), serves as a bridge to cooperatively bring together the editing and aminoacylation centers thus stimulating deacylation of misacylated tRNAs.</text>
</comment>
<comment type="subcellular location">
    <subcellularLocation>
        <location evidence="9">Mitochondrion</location>
    </subcellularLocation>
    <subcellularLocation>
        <location evidence="9">Cytoplasm</location>
    </subcellularLocation>
</comment>
<keyword evidence="9" id="KW-0862">Zinc</keyword>
<dbReference type="GO" id="GO:0070143">
    <property type="term" value="P:mitochondrial alanyl-tRNA aminoacylation"/>
    <property type="evidence" value="ECO:0007669"/>
    <property type="project" value="UniProtKB-UniRule"/>
</dbReference>
<evidence type="ECO:0000259" key="10">
    <source>
        <dbReference type="PROSITE" id="PS50860"/>
    </source>
</evidence>
<feature type="binding site" evidence="9">
    <location>
        <position position="653"/>
    </location>
    <ligand>
        <name>Zn(2+)</name>
        <dbReference type="ChEBI" id="CHEBI:29105"/>
    </ligand>
</feature>
<dbReference type="EC" id="6.1.1.7" evidence="9"/>
<dbReference type="Pfam" id="PF07973">
    <property type="entry name" value="tRNA_SAD"/>
    <property type="match status" value="1"/>
</dbReference>
<comment type="similarity">
    <text evidence="1">Belongs to the class-II aminoacyl-tRNA synthetase family. Alax-L subfamily.</text>
</comment>
<dbReference type="Gene3D" id="3.30.54.20">
    <property type="match status" value="1"/>
</dbReference>
<dbReference type="VEuPathDB" id="FungiDB:PYU1_G002652"/>
<dbReference type="GO" id="GO:0008270">
    <property type="term" value="F:zinc ion binding"/>
    <property type="evidence" value="ECO:0007669"/>
    <property type="project" value="UniProtKB-UniRule"/>
</dbReference>
<name>K3WCG4_GLOUD</name>
<dbReference type="NCBIfam" id="TIGR00344">
    <property type="entry name" value="alaS"/>
    <property type="match status" value="1"/>
</dbReference>
<comment type="cofactor">
    <cofactor evidence="9">
        <name>Zn(2+)</name>
        <dbReference type="ChEBI" id="CHEBI:29105"/>
    </cofactor>
    <text evidence="9">Binds 1 zinc ion per subunit.</text>
</comment>
<keyword evidence="2 9" id="KW-0820">tRNA-binding</keyword>
<dbReference type="EMBL" id="GL376628">
    <property type="status" value="NOT_ANNOTATED_CDS"/>
    <property type="molecule type" value="Genomic_DNA"/>
</dbReference>
<evidence type="ECO:0000256" key="2">
    <source>
        <dbReference type="ARBA" id="ARBA00022555"/>
    </source>
</evidence>
<dbReference type="GO" id="GO:0000049">
    <property type="term" value="F:tRNA binding"/>
    <property type="evidence" value="ECO:0007669"/>
    <property type="project" value="UniProtKB-KW"/>
</dbReference>
<dbReference type="Pfam" id="PF01411">
    <property type="entry name" value="tRNA-synt_2c"/>
    <property type="match status" value="1"/>
</dbReference>
<comment type="subunit">
    <text evidence="9">Monomer.</text>
</comment>
<dbReference type="OMA" id="GFDMEME"/>
<dbReference type="eggNOG" id="KOG0188">
    <property type="taxonomic scope" value="Eukaryota"/>
</dbReference>
<dbReference type="GO" id="GO:0004813">
    <property type="term" value="F:alanine-tRNA ligase activity"/>
    <property type="evidence" value="ECO:0007669"/>
    <property type="project" value="UniProtKB-UniRule"/>
</dbReference>
<feature type="binding site" evidence="9">
    <location>
        <position position="657"/>
    </location>
    <ligand>
        <name>Zn(2+)</name>
        <dbReference type="ChEBI" id="CHEBI:29105"/>
    </ligand>
</feature>
<dbReference type="GO" id="GO:0005524">
    <property type="term" value="F:ATP binding"/>
    <property type="evidence" value="ECO:0007669"/>
    <property type="project" value="UniProtKB-UniRule"/>
</dbReference>
<keyword evidence="12" id="KW-1185">Reference proteome</keyword>
<evidence type="ECO:0000313" key="12">
    <source>
        <dbReference type="Proteomes" id="UP000019132"/>
    </source>
</evidence>
<keyword evidence="3 9" id="KW-0436">Ligase</keyword>
<keyword evidence="4 9" id="KW-0547">Nucleotide-binding</keyword>
<dbReference type="PROSITE" id="PS50860">
    <property type="entry name" value="AA_TRNA_LIGASE_II_ALA"/>
    <property type="match status" value="1"/>
</dbReference>
<keyword evidence="7 9" id="KW-0648">Protein biosynthesis</keyword>
<evidence type="ECO:0000256" key="3">
    <source>
        <dbReference type="ARBA" id="ARBA00022598"/>
    </source>
</evidence>
<reference evidence="12" key="1">
    <citation type="journal article" date="2010" name="Genome Biol.">
        <title>Genome sequence of the necrotrophic plant pathogen Pythium ultimum reveals original pathogenicity mechanisms and effector repertoire.</title>
        <authorList>
            <person name="Levesque C.A."/>
            <person name="Brouwer H."/>
            <person name="Cano L."/>
            <person name="Hamilton J.P."/>
            <person name="Holt C."/>
            <person name="Huitema E."/>
            <person name="Raffaele S."/>
            <person name="Robideau G.P."/>
            <person name="Thines M."/>
            <person name="Win J."/>
            <person name="Zerillo M.M."/>
            <person name="Beakes G.W."/>
            <person name="Boore J.L."/>
            <person name="Busam D."/>
            <person name="Dumas B."/>
            <person name="Ferriera S."/>
            <person name="Fuerstenberg S.I."/>
            <person name="Gachon C.M."/>
            <person name="Gaulin E."/>
            <person name="Govers F."/>
            <person name="Grenville-Briggs L."/>
            <person name="Horner N."/>
            <person name="Hostetler J."/>
            <person name="Jiang R.H."/>
            <person name="Johnson J."/>
            <person name="Krajaejun T."/>
            <person name="Lin H."/>
            <person name="Meijer H.J."/>
            <person name="Moore B."/>
            <person name="Morris P."/>
            <person name="Phuntmart V."/>
            <person name="Puiu D."/>
            <person name="Shetty J."/>
            <person name="Stajich J.E."/>
            <person name="Tripathy S."/>
            <person name="Wawra S."/>
            <person name="van West P."/>
            <person name="Whitty B.R."/>
            <person name="Coutinho P.M."/>
            <person name="Henrissat B."/>
            <person name="Martin F."/>
            <person name="Thomas P.D."/>
            <person name="Tyler B.M."/>
            <person name="De Vries R.P."/>
            <person name="Kamoun S."/>
            <person name="Yandell M."/>
            <person name="Tisserat N."/>
            <person name="Buell C.R."/>
        </authorList>
    </citation>
    <scope>NUCLEOTIDE SEQUENCE</scope>
    <source>
        <strain evidence="12">DAOM:BR144</strain>
    </source>
</reference>
<dbReference type="InterPro" id="IPR018162">
    <property type="entry name" value="Ala-tRNA-ligase_IIc_anticod-bd"/>
</dbReference>
<keyword evidence="6 9" id="KW-0694">RNA-binding</keyword>
<protein>
    <recommendedName>
        <fullName evidence="9">Alanine--tRNA ligase</fullName>
        <ecNumber evidence="9">6.1.1.7</ecNumber>
    </recommendedName>
    <alternativeName>
        <fullName evidence="9">Alanyl-tRNA synthetase</fullName>
        <shortName evidence="9">AlaRS</shortName>
    </alternativeName>
</protein>
<comment type="catalytic activity">
    <reaction evidence="9">
        <text>tRNA(Ala) + L-alanine + ATP = L-alanyl-tRNA(Ala) + AMP + diphosphate</text>
        <dbReference type="Rhea" id="RHEA:12540"/>
        <dbReference type="Rhea" id="RHEA-COMP:9657"/>
        <dbReference type="Rhea" id="RHEA-COMP:9923"/>
        <dbReference type="ChEBI" id="CHEBI:30616"/>
        <dbReference type="ChEBI" id="CHEBI:33019"/>
        <dbReference type="ChEBI" id="CHEBI:57972"/>
        <dbReference type="ChEBI" id="CHEBI:78442"/>
        <dbReference type="ChEBI" id="CHEBI:78497"/>
        <dbReference type="ChEBI" id="CHEBI:456215"/>
        <dbReference type="EC" id="6.1.1.7"/>
    </reaction>
</comment>
<sequence length="861" mass="93964">TEQRPYVRATSAQRCVRAGGKHNDLDQVGLTRRHHTLFEMLGNFSFGDYFKEDAIAFSWQFLTKELGLPKERLHVTVLNNDDEARQLWRKIAQLDDSKILSLGEDDNFWAMGDSGPCGPCSEIFWDLGDHIEDPDERFLELWNLVFMQFFRNEGDNTGTLHPLPKPSVDTGMGLERIASVLQNVPSNYHTDAFVPLMDQVAGVMDAQRARSINSPTFADILQEELDPRAQRFSVNQQIQTIRIVSDHLKASYAMLHDGIFPSNIGRGYVLRRIIRRAIRHAQHCGVEGRFLSKIVVPEWEHAAGFSQMRSIIANEEKAFEEMLVNGKRAMEKVFATATGASNKTIAGADAFRLYDTYGIPLDITQVLAEERGISVDTVGFEVALEDHKRKATESSAFASNHGEVLDGKAPSASSSGVSTVQQAGEFVGYENLNVQAARVLSVWNGISEASKRSNAPASIWISIDRSPFYAEGGGQVGDRGRLVVNTPSSGERPLELVVQDTKRFANDVVGLHCVVPAGMEYADLEALLTSSDVSVDGHVDKKLRAGCQVHHSATHLLQCALKQVLGDHVTQCGSFVTTDRLRFDFAHFGAMSLDEMAQVETLVNQMATEELAVQTLELPRDEAEQSGAICNFGEKYGDVVRVVRIGDVSSEFCGGTHVSNSSSIFPFVILSEGSVAAGTRRMEAVAGVEGAKHLQSKDKTLQDLAAQLETTPAKVPERIAKMQKQMKQLESYAQSLGDLLAALPAAPVAQGRIENGATTVDNVQLHEFHAGSGNTSSEFVKVLRRRAEFLQRESPGAVHVVVMGTQIVCVSDGKRAHAGKLLQQILKPLGGRGGGTASFAQGSLPQDAASVQDLAGKVLQS</sequence>
<evidence type="ECO:0000313" key="11">
    <source>
        <dbReference type="EnsemblProtists" id="PYU1_T002655"/>
    </source>
</evidence>
<keyword evidence="5 9" id="KW-0067">ATP-binding</keyword>
<dbReference type="InterPro" id="IPR009000">
    <property type="entry name" value="Transl_B-barrel_sf"/>
</dbReference>
<dbReference type="PANTHER" id="PTHR11777">
    <property type="entry name" value="ALANYL-TRNA SYNTHETASE"/>
    <property type="match status" value="1"/>
</dbReference>
<proteinExistence type="inferred from homology"/>
<evidence type="ECO:0000256" key="5">
    <source>
        <dbReference type="ARBA" id="ARBA00022840"/>
    </source>
</evidence>
<dbReference type="SUPFAM" id="SSF101353">
    <property type="entry name" value="Putative anticodon-binding domain of alanyl-tRNA synthetase (AlaRS)"/>
    <property type="match status" value="1"/>
</dbReference>
<evidence type="ECO:0000256" key="1">
    <source>
        <dbReference type="ARBA" id="ARBA00008429"/>
    </source>
</evidence>
<feature type="binding site" evidence="9">
    <location>
        <position position="551"/>
    </location>
    <ligand>
        <name>Zn(2+)</name>
        <dbReference type="ChEBI" id="CHEBI:29105"/>
    </ligand>
</feature>
<organism evidence="11 12">
    <name type="scientific">Globisporangium ultimum (strain ATCC 200006 / CBS 805.95 / DAOM BR144)</name>
    <name type="common">Pythium ultimum</name>
    <dbReference type="NCBI Taxonomy" id="431595"/>
    <lineage>
        <taxon>Eukaryota</taxon>
        <taxon>Sar</taxon>
        <taxon>Stramenopiles</taxon>
        <taxon>Oomycota</taxon>
        <taxon>Peronosporomycetes</taxon>
        <taxon>Pythiales</taxon>
        <taxon>Pythiaceae</taxon>
        <taxon>Globisporangium</taxon>
    </lineage>
</organism>
<evidence type="ECO:0000256" key="7">
    <source>
        <dbReference type="ARBA" id="ARBA00022917"/>
    </source>
</evidence>
<dbReference type="SMART" id="SM00863">
    <property type="entry name" value="tRNA_SAD"/>
    <property type="match status" value="1"/>
</dbReference>
<keyword evidence="8 9" id="KW-0030">Aminoacyl-tRNA synthetase</keyword>
<comment type="function">
    <text evidence="9">Catalyzes the attachment of alanine to tRNA(Ala) in a two-step reaction: alanine is first activated by ATP to form Ala-AMP and then transferred to the acceptor end of tRNA(Ala). Also edits incorrectly charged tRNA(Ala) via its editing domain.</text>
</comment>
<dbReference type="InterPro" id="IPR018165">
    <property type="entry name" value="Ala-tRNA-synth_IIc_core"/>
</dbReference>
<evidence type="ECO:0000256" key="9">
    <source>
        <dbReference type="HAMAP-Rule" id="MF_03133"/>
    </source>
</evidence>
<dbReference type="InterPro" id="IPR002318">
    <property type="entry name" value="Ala-tRNA-lgiase_IIc"/>
</dbReference>
<dbReference type="InParanoid" id="K3WCG4"/>
<feature type="domain" description="Alanyl-transfer RNA synthetases family profile" evidence="10">
    <location>
        <begin position="1"/>
        <end position="696"/>
    </location>
</feature>
<reference evidence="12" key="2">
    <citation type="submission" date="2010-04" db="EMBL/GenBank/DDBJ databases">
        <authorList>
            <person name="Buell R."/>
            <person name="Hamilton J."/>
            <person name="Hostetler J."/>
        </authorList>
    </citation>
    <scope>NUCLEOTIDE SEQUENCE [LARGE SCALE GENOMIC DNA]</scope>
    <source>
        <strain evidence="12">DAOM:BR144</strain>
    </source>
</reference>
<evidence type="ECO:0000256" key="4">
    <source>
        <dbReference type="ARBA" id="ARBA00022741"/>
    </source>
</evidence>
<feature type="binding site" evidence="9">
    <location>
        <position position="555"/>
    </location>
    <ligand>
        <name>Zn(2+)</name>
        <dbReference type="ChEBI" id="CHEBI:29105"/>
    </ligand>
</feature>
<dbReference type="Gene3D" id="2.40.30.130">
    <property type="match status" value="1"/>
</dbReference>
<dbReference type="PRINTS" id="PR00980">
    <property type="entry name" value="TRNASYNTHALA"/>
</dbReference>
<dbReference type="InterPro" id="IPR018163">
    <property type="entry name" value="Thr/Ala-tRNA-synth_IIc_edit"/>
</dbReference>
<reference evidence="11" key="3">
    <citation type="submission" date="2015-02" db="UniProtKB">
        <authorList>
            <consortium name="EnsemblProtists"/>
        </authorList>
    </citation>
    <scope>IDENTIFICATION</scope>
    <source>
        <strain evidence="11">DAOM BR144</strain>
    </source>
</reference>
<keyword evidence="9" id="KW-0479">Metal-binding</keyword>
<accession>K3WCG4</accession>
<dbReference type="GO" id="GO:0005739">
    <property type="term" value="C:mitochondrion"/>
    <property type="evidence" value="ECO:0007669"/>
    <property type="project" value="UniProtKB-SubCell"/>
</dbReference>
<dbReference type="FunFam" id="3.30.980.10:FF:000004">
    <property type="entry name" value="Alanine--tRNA ligase, cytoplasmic"/>
    <property type="match status" value="1"/>
</dbReference>
<dbReference type="InterPro" id="IPR018164">
    <property type="entry name" value="Ala-tRNA-synth_IIc_N"/>
</dbReference>
<keyword evidence="9" id="KW-0496">Mitochondrion</keyword>
<dbReference type="SUPFAM" id="SSF55681">
    <property type="entry name" value="Class II aaRS and biotin synthetases"/>
    <property type="match status" value="1"/>
</dbReference>
<dbReference type="SUPFAM" id="SSF55186">
    <property type="entry name" value="ThrRS/AlaRS common domain"/>
    <property type="match status" value="1"/>
</dbReference>
<dbReference type="InterPro" id="IPR012947">
    <property type="entry name" value="tRNA_SAD"/>
</dbReference>
<dbReference type="PANTHER" id="PTHR11777:SF9">
    <property type="entry name" value="ALANINE--TRNA LIGASE, CYTOPLASMIC"/>
    <property type="match status" value="1"/>
</dbReference>
<evidence type="ECO:0000256" key="8">
    <source>
        <dbReference type="ARBA" id="ARBA00023146"/>
    </source>
</evidence>
<dbReference type="InterPro" id="IPR050058">
    <property type="entry name" value="Ala-tRNA_ligase"/>
</dbReference>
<dbReference type="CDD" id="cd00673">
    <property type="entry name" value="AlaRS_core"/>
    <property type="match status" value="1"/>
</dbReference>
<dbReference type="InterPro" id="IPR023033">
    <property type="entry name" value="Ala_tRNA_ligase_euk/bac"/>
</dbReference>